<keyword evidence="1" id="KW-1133">Transmembrane helix</keyword>
<feature type="transmembrane region" description="Helical" evidence="1">
    <location>
        <begin position="117"/>
        <end position="136"/>
    </location>
</feature>
<accession>A0ABQ5WUH5</accession>
<reference evidence="3" key="1">
    <citation type="journal article" date="2019" name="Int. J. Syst. Evol. Microbiol.">
        <title>The Global Catalogue of Microorganisms (GCM) 10K type strain sequencing project: providing services to taxonomists for standard genome sequencing and annotation.</title>
        <authorList>
            <consortium name="The Broad Institute Genomics Platform"/>
            <consortium name="The Broad Institute Genome Sequencing Center for Infectious Disease"/>
            <person name="Wu L."/>
            <person name="Ma J."/>
        </authorList>
    </citation>
    <scope>NUCLEOTIDE SEQUENCE [LARGE SCALE GENOMIC DNA]</scope>
    <source>
        <strain evidence="3">NBRC 3266</strain>
    </source>
</reference>
<dbReference type="GeneID" id="76195324"/>
<name>A0ABQ5WUH5_9PROT</name>
<evidence type="ECO:0000256" key="1">
    <source>
        <dbReference type="SAM" id="Phobius"/>
    </source>
</evidence>
<keyword evidence="3" id="KW-1185">Reference proteome</keyword>
<protein>
    <submittedName>
        <fullName evidence="2">Uncharacterized protein</fullName>
    </submittedName>
</protein>
<gene>
    <name evidence="2" type="ORF">GCM10007870_26390</name>
</gene>
<feature type="transmembrane region" description="Helical" evidence="1">
    <location>
        <begin position="77"/>
        <end position="96"/>
    </location>
</feature>
<feature type="transmembrane region" description="Helical" evidence="1">
    <location>
        <begin position="40"/>
        <end position="57"/>
    </location>
</feature>
<dbReference type="EMBL" id="BSNV01000047">
    <property type="protein sequence ID" value="GLQ67054.1"/>
    <property type="molecule type" value="Genomic_DNA"/>
</dbReference>
<dbReference type="RefSeq" id="WP_086649732.1">
    <property type="nucleotide sequence ID" value="NZ_BEWP01000009.1"/>
</dbReference>
<evidence type="ECO:0000313" key="2">
    <source>
        <dbReference type="EMBL" id="GLQ67054.1"/>
    </source>
</evidence>
<keyword evidence="1" id="KW-0472">Membrane</keyword>
<dbReference type="Proteomes" id="UP001156629">
    <property type="component" value="Unassembled WGS sequence"/>
</dbReference>
<evidence type="ECO:0000313" key="3">
    <source>
        <dbReference type="Proteomes" id="UP001156629"/>
    </source>
</evidence>
<comment type="caution">
    <text evidence="2">The sequence shown here is derived from an EMBL/GenBank/DDBJ whole genome shotgun (WGS) entry which is preliminary data.</text>
</comment>
<organism evidence="2 3">
    <name type="scientific">Gluconobacter kondonii</name>
    <dbReference type="NCBI Taxonomy" id="941463"/>
    <lineage>
        <taxon>Bacteria</taxon>
        <taxon>Pseudomonadati</taxon>
        <taxon>Pseudomonadota</taxon>
        <taxon>Alphaproteobacteria</taxon>
        <taxon>Acetobacterales</taxon>
        <taxon>Acetobacteraceae</taxon>
        <taxon>Gluconobacter</taxon>
    </lineage>
</organism>
<proteinExistence type="predicted"/>
<keyword evidence="1" id="KW-0812">Transmembrane</keyword>
<sequence length="139" mass="14887">MPLFSADWTPTLIARVRYRSTVGQARPAETVLRRASGVRFLAGVSLFLLVNAADGFFGLDQFAGQGAWRMSGLGQPVLTLSFWQWMALAFGTVGLTKVAERTAGMVSGHGYGPKARIKLFVACIAMALGGLVRSMIHPG</sequence>